<dbReference type="RefSeq" id="XP_028130243.1">
    <property type="nucleotide sequence ID" value="XM_028274442.1"/>
</dbReference>
<evidence type="ECO:0000256" key="2">
    <source>
        <dbReference type="ARBA" id="ARBA00022801"/>
    </source>
</evidence>
<dbReference type="GO" id="GO:0006303">
    <property type="term" value="P:double-strand break repair via nonhomologous end joining"/>
    <property type="evidence" value="ECO:0007669"/>
    <property type="project" value="TreeGrafter"/>
</dbReference>
<protein>
    <submittedName>
        <fullName evidence="4">Protein artemis</fullName>
    </submittedName>
</protein>
<dbReference type="OrthoDB" id="262529at2759"/>
<dbReference type="KEGG" id="dvv:114326178"/>
<proteinExistence type="predicted"/>
<dbReference type="GO" id="GO:0035312">
    <property type="term" value="F:5'-3' DNA exonuclease activity"/>
    <property type="evidence" value="ECO:0007669"/>
    <property type="project" value="TreeGrafter"/>
</dbReference>
<reference evidence="4" key="1">
    <citation type="submission" date="2025-08" db="UniProtKB">
        <authorList>
            <consortium name="RefSeq"/>
        </authorList>
    </citation>
    <scope>IDENTIFICATION</scope>
    <source>
        <tissue evidence="4">Whole insect</tissue>
    </source>
</reference>
<keyword evidence="1" id="KW-0540">Nuclease</keyword>
<evidence type="ECO:0000256" key="3">
    <source>
        <dbReference type="ARBA" id="ARBA00022839"/>
    </source>
</evidence>
<dbReference type="PANTHER" id="PTHR23240">
    <property type="entry name" value="DNA CROSS-LINK REPAIR PROTEIN PSO2/SNM1-RELATED"/>
    <property type="match status" value="1"/>
</dbReference>
<keyword evidence="2" id="KW-0378">Hydrolase</keyword>
<dbReference type="InParanoid" id="A0A6P7F9D0"/>
<dbReference type="GO" id="GO:0036297">
    <property type="term" value="P:interstrand cross-link repair"/>
    <property type="evidence" value="ECO:0007669"/>
    <property type="project" value="TreeGrafter"/>
</dbReference>
<evidence type="ECO:0000313" key="4">
    <source>
        <dbReference type="RefSeq" id="XP_028130243.1"/>
    </source>
</evidence>
<gene>
    <name evidence="4" type="primary">LOC114326178</name>
</gene>
<dbReference type="GO" id="GO:0000723">
    <property type="term" value="P:telomere maintenance"/>
    <property type="evidence" value="ECO:0007669"/>
    <property type="project" value="TreeGrafter"/>
</dbReference>
<evidence type="ECO:0000256" key="1">
    <source>
        <dbReference type="ARBA" id="ARBA00022722"/>
    </source>
</evidence>
<accession>A0A6P7F9D0</accession>
<dbReference type="AlphaFoldDB" id="A0A6P7F9D0"/>
<keyword evidence="3" id="KW-0269">Exonuclease</keyword>
<dbReference type="Gene3D" id="3.60.15.10">
    <property type="entry name" value="Ribonuclease Z/Hydroxyacylglutathione hydrolase-like"/>
    <property type="match status" value="1"/>
</dbReference>
<dbReference type="Gene3D" id="3.40.50.12650">
    <property type="match status" value="1"/>
</dbReference>
<name>A0A6P7F9D0_DIAVI</name>
<dbReference type="GO" id="GO:0003684">
    <property type="term" value="F:damaged DNA binding"/>
    <property type="evidence" value="ECO:0007669"/>
    <property type="project" value="TreeGrafter"/>
</dbReference>
<organism evidence="4">
    <name type="scientific">Diabrotica virgifera virgifera</name>
    <name type="common">western corn rootworm</name>
    <dbReference type="NCBI Taxonomy" id="50390"/>
    <lineage>
        <taxon>Eukaryota</taxon>
        <taxon>Metazoa</taxon>
        <taxon>Ecdysozoa</taxon>
        <taxon>Arthropoda</taxon>
        <taxon>Hexapoda</taxon>
        <taxon>Insecta</taxon>
        <taxon>Pterygota</taxon>
        <taxon>Neoptera</taxon>
        <taxon>Endopterygota</taxon>
        <taxon>Coleoptera</taxon>
        <taxon>Polyphaga</taxon>
        <taxon>Cucujiformia</taxon>
        <taxon>Chrysomeloidea</taxon>
        <taxon>Chrysomelidae</taxon>
        <taxon>Galerucinae</taxon>
        <taxon>Diabroticina</taxon>
        <taxon>Diabroticites</taxon>
        <taxon>Diabrotica</taxon>
    </lineage>
</organism>
<dbReference type="SUPFAM" id="SSF56281">
    <property type="entry name" value="Metallo-hydrolase/oxidoreductase"/>
    <property type="match status" value="1"/>
</dbReference>
<sequence>MSTFGGKIQEIENISIDRFIGENLFSEAFFLSHCHTDHMEGIWSDEFNQQLEDNNKILYASQISCKILEQMDHCFKYHCKALDLMVPTTIYLKDSHFSVTLIPAGHCPGSVMFLFESDKRILYTGDYRIRKSDISKFNCFFDNEGKIKVIDKIYLDTTFFHKKYLNFPKREESLREICEIIEEWITKGKDFHIYLDTSAKYGYEYLFKEIFMKIGMPIHINYDANKLYSLVPELDCAVTSNSGITQLHSHCFGWRRRCTFSDDSNVKTIKVSALRWDQEDLAQGLSEYKSGIHYVCYSTHASYEEGVEFIRFFKPKEIDICVKHQDPQLNREMSDDIDELVKEFHVENRIIVMPKLFNTDRKRKKFKSNKRHSTSQILNSPPRLSFVEGYEIKSENISYQVSASKEKCIIESTSKEEYVSLALFDTDTHDKNSLSLPSSPQKVLPMKRSIDTVDEADIVNVIKPLNQKEEVEESVQNCKIKSENVSYQVSAYEEKCIIESTSKEEYLPLALFDTDVQENNNLSLPSSPQKDLSVKRSIDTVDEAEINVVEPLNQMEEVEDSVLFNLIFTPPETSSEDIKEHVEVDTRTDNLEDEDSVILKIINFSYDSER</sequence>
<dbReference type="PANTHER" id="PTHR23240:SF8">
    <property type="entry name" value="PROTEIN ARTEMIS"/>
    <property type="match status" value="1"/>
</dbReference>
<dbReference type="InterPro" id="IPR036866">
    <property type="entry name" value="RibonucZ/Hydroxyglut_hydro"/>
</dbReference>